<reference evidence="10 11" key="1">
    <citation type="submission" date="2020-06" db="EMBL/GenBank/DDBJ databases">
        <title>Description of novel acetic acid bacteria.</title>
        <authorList>
            <person name="Sombolestani A."/>
        </authorList>
    </citation>
    <scope>NUCLEOTIDE SEQUENCE [LARGE SCALE GENOMIC DNA]</scope>
    <source>
        <strain evidence="10 11">LMG 27010</strain>
    </source>
</reference>
<dbReference type="GO" id="GO:0016301">
    <property type="term" value="F:kinase activity"/>
    <property type="evidence" value="ECO:0007669"/>
    <property type="project" value="UniProtKB-KW"/>
</dbReference>
<feature type="region of interest" description="Disordered" evidence="8">
    <location>
        <begin position="144"/>
        <end position="169"/>
    </location>
</feature>
<keyword evidence="3" id="KW-0963">Cytoplasm</keyword>
<evidence type="ECO:0000256" key="7">
    <source>
        <dbReference type="ARBA" id="ARBA00022777"/>
    </source>
</evidence>
<keyword evidence="4" id="KW-0762">Sugar transport</keyword>
<evidence type="ECO:0000313" key="11">
    <source>
        <dbReference type="Proteomes" id="UP000585665"/>
    </source>
</evidence>
<evidence type="ECO:0000259" key="9">
    <source>
        <dbReference type="PROSITE" id="PS51096"/>
    </source>
</evidence>
<dbReference type="PROSITE" id="PS51096">
    <property type="entry name" value="PTS_EIIA_TYPE_4"/>
    <property type="match status" value="1"/>
</dbReference>
<dbReference type="Pfam" id="PF03610">
    <property type="entry name" value="EIIA-man"/>
    <property type="match status" value="1"/>
</dbReference>
<dbReference type="InterPro" id="IPR033887">
    <property type="entry name" value="PTS_IIA_man"/>
</dbReference>
<dbReference type="GO" id="GO:0005737">
    <property type="term" value="C:cytoplasm"/>
    <property type="evidence" value="ECO:0007669"/>
    <property type="project" value="UniProtKB-SubCell"/>
</dbReference>
<dbReference type="CDD" id="cd00006">
    <property type="entry name" value="PTS_IIA_man"/>
    <property type="match status" value="1"/>
</dbReference>
<dbReference type="InterPro" id="IPR004701">
    <property type="entry name" value="PTS_EIIA_man-typ"/>
</dbReference>
<keyword evidence="11" id="KW-1185">Reference proteome</keyword>
<keyword evidence="5" id="KW-0808">Transferase</keyword>
<sequence>MIGMVLITHGALGETLKAALEHVVGPQEQIECISVDGDDPLGLSRSSLIDSMKRVDSGDGTLMVTDMFGSTPSNLALSVMEEGHSDVLAGVNLPMLVKLAKIRPSRTLAECASIAEMAGRKYISTASHLPAPCLGGAQSCRDLPPDAHHPSLSASDARLVRTPATCTSP</sequence>
<dbReference type="InterPro" id="IPR036662">
    <property type="entry name" value="PTS_EIIA_man-typ_sf"/>
</dbReference>
<evidence type="ECO:0000256" key="4">
    <source>
        <dbReference type="ARBA" id="ARBA00022597"/>
    </source>
</evidence>
<evidence type="ECO:0000256" key="2">
    <source>
        <dbReference type="ARBA" id="ARBA00022448"/>
    </source>
</evidence>
<accession>A0A850PH76</accession>
<evidence type="ECO:0000256" key="5">
    <source>
        <dbReference type="ARBA" id="ARBA00022679"/>
    </source>
</evidence>
<comment type="caution">
    <text evidence="10">The sequence shown here is derived from an EMBL/GenBank/DDBJ whole genome shotgun (WGS) entry which is preliminary data.</text>
</comment>
<keyword evidence="2" id="KW-0813">Transport</keyword>
<gene>
    <name evidence="10" type="ORF">HUK82_13635</name>
</gene>
<dbReference type="SUPFAM" id="SSF53062">
    <property type="entry name" value="PTS system fructose IIA component-like"/>
    <property type="match status" value="1"/>
</dbReference>
<proteinExistence type="predicted"/>
<dbReference type="PANTHER" id="PTHR33799">
    <property type="entry name" value="PTS PERMEASE-RELATED-RELATED"/>
    <property type="match status" value="1"/>
</dbReference>
<feature type="domain" description="PTS EIIA type-4" evidence="9">
    <location>
        <begin position="1"/>
        <end position="123"/>
    </location>
</feature>
<dbReference type="Gene3D" id="3.40.50.510">
    <property type="entry name" value="Phosphotransferase system, mannose-type IIA component"/>
    <property type="match status" value="1"/>
</dbReference>
<keyword evidence="7" id="KW-0418">Kinase</keyword>
<dbReference type="GO" id="GO:0009401">
    <property type="term" value="P:phosphoenolpyruvate-dependent sugar phosphotransferase system"/>
    <property type="evidence" value="ECO:0007669"/>
    <property type="project" value="UniProtKB-KW"/>
</dbReference>
<organism evidence="10 11">
    <name type="scientific">Ameyamaea chiangmaiensis</name>
    <dbReference type="NCBI Taxonomy" id="442969"/>
    <lineage>
        <taxon>Bacteria</taxon>
        <taxon>Pseudomonadati</taxon>
        <taxon>Pseudomonadota</taxon>
        <taxon>Alphaproteobacteria</taxon>
        <taxon>Acetobacterales</taxon>
        <taxon>Acetobacteraceae</taxon>
        <taxon>Ameyamaea</taxon>
    </lineage>
</organism>
<dbReference type="GO" id="GO:0016020">
    <property type="term" value="C:membrane"/>
    <property type="evidence" value="ECO:0007669"/>
    <property type="project" value="InterPro"/>
</dbReference>
<protein>
    <submittedName>
        <fullName evidence="10">PTS fructose transporter subunit IIA</fullName>
    </submittedName>
</protein>
<evidence type="ECO:0000256" key="3">
    <source>
        <dbReference type="ARBA" id="ARBA00022490"/>
    </source>
</evidence>
<dbReference type="Proteomes" id="UP000585665">
    <property type="component" value="Unassembled WGS sequence"/>
</dbReference>
<comment type="subcellular location">
    <subcellularLocation>
        <location evidence="1">Cytoplasm</location>
    </subcellularLocation>
</comment>
<name>A0A850PH76_9PROT</name>
<evidence type="ECO:0000256" key="8">
    <source>
        <dbReference type="SAM" id="MobiDB-lite"/>
    </source>
</evidence>
<dbReference type="AlphaFoldDB" id="A0A850PH76"/>
<keyword evidence="6" id="KW-0598">Phosphotransferase system</keyword>
<evidence type="ECO:0000256" key="6">
    <source>
        <dbReference type="ARBA" id="ARBA00022683"/>
    </source>
</evidence>
<dbReference type="PANTHER" id="PTHR33799:SF1">
    <property type="entry name" value="PTS SYSTEM MANNOSE-SPECIFIC EIIAB COMPONENT-RELATED"/>
    <property type="match status" value="1"/>
</dbReference>
<evidence type="ECO:0000313" key="10">
    <source>
        <dbReference type="EMBL" id="NVN41596.1"/>
    </source>
</evidence>
<dbReference type="InterPro" id="IPR051471">
    <property type="entry name" value="Bacterial_PTS_sugar_comp"/>
</dbReference>
<evidence type="ECO:0000256" key="1">
    <source>
        <dbReference type="ARBA" id="ARBA00004496"/>
    </source>
</evidence>
<dbReference type="EMBL" id="JABXXR010000151">
    <property type="protein sequence ID" value="NVN41596.1"/>
    <property type="molecule type" value="Genomic_DNA"/>
</dbReference>